<evidence type="ECO:0000313" key="5">
    <source>
        <dbReference type="EMBL" id="MDI1434702.1"/>
    </source>
</evidence>
<dbReference type="InterPro" id="IPR058923">
    <property type="entry name" value="RCC1-like_dom"/>
</dbReference>
<dbReference type="InterPro" id="IPR000408">
    <property type="entry name" value="Reg_chr_condens"/>
</dbReference>
<dbReference type="Pfam" id="PF25390">
    <property type="entry name" value="WD40_RLD"/>
    <property type="match status" value="1"/>
</dbReference>
<gene>
    <name evidence="5" type="ORF">QHF89_34695</name>
</gene>
<keyword evidence="6" id="KW-1185">Reference proteome</keyword>
<name>A0ABT6P2V7_9BACT</name>
<feature type="domain" description="RCC1-like" evidence="4">
    <location>
        <begin position="205"/>
        <end position="460"/>
    </location>
</feature>
<dbReference type="InterPro" id="IPR009091">
    <property type="entry name" value="RCC1/BLIP-II"/>
</dbReference>
<dbReference type="SUPFAM" id="SSF50985">
    <property type="entry name" value="RCC1/BLIP-II"/>
    <property type="match status" value="1"/>
</dbReference>
<evidence type="ECO:0000256" key="2">
    <source>
        <dbReference type="SAM" id="MobiDB-lite"/>
    </source>
</evidence>
<feature type="region of interest" description="Disordered" evidence="2">
    <location>
        <begin position="77"/>
        <end position="120"/>
    </location>
</feature>
<protein>
    <submittedName>
        <fullName evidence="5">Chromosome condensation regulator RCC1</fullName>
    </submittedName>
</protein>
<dbReference type="InterPro" id="IPR013783">
    <property type="entry name" value="Ig-like_fold"/>
</dbReference>
<organism evidence="5 6">
    <name type="scientific">Polyangium sorediatum</name>
    <dbReference type="NCBI Taxonomy" id="889274"/>
    <lineage>
        <taxon>Bacteria</taxon>
        <taxon>Pseudomonadati</taxon>
        <taxon>Myxococcota</taxon>
        <taxon>Polyangia</taxon>
        <taxon>Polyangiales</taxon>
        <taxon>Polyangiaceae</taxon>
        <taxon>Polyangium</taxon>
    </lineage>
</organism>
<feature type="chain" id="PRO_5046941578" evidence="3">
    <location>
        <begin position="23"/>
        <end position="565"/>
    </location>
</feature>
<dbReference type="PROSITE" id="PS51257">
    <property type="entry name" value="PROKAR_LIPOPROTEIN"/>
    <property type="match status" value="1"/>
</dbReference>
<dbReference type="Gene3D" id="2.60.40.10">
    <property type="entry name" value="Immunoglobulins"/>
    <property type="match status" value="1"/>
</dbReference>
<comment type="caution">
    <text evidence="5">The sequence shown here is derived from an EMBL/GenBank/DDBJ whole genome shotgun (WGS) entry which is preliminary data.</text>
</comment>
<accession>A0ABT6P2V7</accession>
<evidence type="ECO:0000313" key="6">
    <source>
        <dbReference type="Proteomes" id="UP001160301"/>
    </source>
</evidence>
<feature type="signal peptide" evidence="3">
    <location>
        <begin position="1"/>
        <end position="22"/>
    </location>
</feature>
<dbReference type="PRINTS" id="PR00633">
    <property type="entry name" value="RCCNDNSATION"/>
</dbReference>
<dbReference type="EMBL" id="JARZHI010000046">
    <property type="protein sequence ID" value="MDI1434702.1"/>
    <property type="molecule type" value="Genomic_DNA"/>
</dbReference>
<dbReference type="RefSeq" id="WP_284721297.1">
    <property type="nucleotide sequence ID" value="NZ_JARZHI010000046.1"/>
</dbReference>
<evidence type="ECO:0000259" key="4">
    <source>
        <dbReference type="Pfam" id="PF25390"/>
    </source>
</evidence>
<dbReference type="PANTHER" id="PTHR22870:SF408">
    <property type="entry name" value="OS09G0560450 PROTEIN"/>
    <property type="match status" value="1"/>
</dbReference>
<dbReference type="Proteomes" id="UP001160301">
    <property type="component" value="Unassembled WGS sequence"/>
</dbReference>
<evidence type="ECO:0000256" key="1">
    <source>
        <dbReference type="ARBA" id="ARBA00022737"/>
    </source>
</evidence>
<keyword evidence="3" id="KW-0732">Signal</keyword>
<dbReference type="PROSITE" id="PS50012">
    <property type="entry name" value="RCC1_3"/>
    <property type="match status" value="7"/>
</dbReference>
<dbReference type="Pfam" id="PF13540">
    <property type="entry name" value="RCC1_2"/>
    <property type="match status" value="1"/>
</dbReference>
<sequence>MRTGFLAWALASALVLCTGAGCSDEGEAGPGQGSAGGSAPAGSGGSGGIGGGAGGSGGIGGSGGAGGSGGIGGSGGTGGSGGAGGSGGIGGSGGVGGSGGEGGGAPPDTTPPIVTLGGPQSGALLRTARLHVSVHAEDPGSLAKVEYTWNGAPAVPLDMSSGVPVFDGTVDERPTRGKNTLLVAAEDLAGNRTEVPLEVTFERRLGAGGSHTGAITAGKVAVWGRNNLGQLGLGVGDTTSRFEPVLVPGLEEITAIDLRQNQSLALRKDGVLFVWGTNTDGRLGLGAPGMPDADKREIATQNPNLTGVLAATFGYDHTLVLLDDGTVRAFGDNSSGQLGDGTTEDRHYPVVVTGLDDVIQIVGGSKHSLALRRDGTVWAWGRNQYGNLGQGTADTDPHPMPVQVPGLTDVVHLASGRDHVLALRADGTVAAWGLNQSGQVGNGMSGADADVLSPTAVVGLQDAAAVFADGNYSFAARKNASAAGWGQNFNGQLGIGGDDTVDRSAPDAPLALPATLDIDPGATHAIGLTPDGAVYTWGWSTNGSLGRPNLLNNWAYPTPGLVTQP</sequence>
<dbReference type="Gene3D" id="2.130.10.30">
    <property type="entry name" value="Regulator of chromosome condensation 1/beta-lactamase-inhibitor protein II"/>
    <property type="match status" value="2"/>
</dbReference>
<dbReference type="PANTHER" id="PTHR22870">
    <property type="entry name" value="REGULATOR OF CHROMOSOME CONDENSATION"/>
    <property type="match status" value="1"/>
</dbReference>
<proteinExistence type="predicted"/>
<dbReference type="InterPro" id="IPR051210">
    <property type="entry name" value="Ub_ligase/GEF_domain"/>
</dbReference>
<reference evidence="5 6" key="1">
    <citation type="submission" date="2023-04" db="EMBL/GenBank/DDBJ databases">
        <title>The genome sequence of Polyangium sorediatum DSM14670.</title>
        <authorList>
            <person name="Zhang X."/>
        </authorList>
    </citation>
    <scope>NUCLEOTIDE SEQUENCE [LARGE SCALE GENOMIC DNA]</scope>
    <source>
        <strain evidence="5 6">DSM 14670</strain>
    </source>
</reference>
<feature type="compositionally biased region" description="Gly residues" evidence="2">
    <location>
        <begin position="77"/>
        <end position="105"/>
    </location>
</feature>
<feature type="region of interest" description="Disordered" evidence="2">
    <location>
        <begin position="25"/>
        <end position="50"/>
    </location>
</feature>
<evidence type="ECO:0000256" key="3">
    <source>
        <dbReference type="SAM" id="SignalP"/>
    </source>
</evidence>
<keyword evidence="1" id="KW-0677">Repeat</keyword>